<protein>
    <submittedName>
        <fullName evidence="2">Uncharacterized protein</fullName>
    </submittedName>
</protein>
<dbReference type="EMBL" id="CAJNNV010029223">
    <property type="protein sequence ID" value="CAE8627611.1"/>
    <property type="molecule type" value="Genomic_DNA"/>
</dbReference>
<accession>A0A813GMV8</accession>
<dbReference type="Proteomes" id="UP000654075">
    <property type="component" value="Unassembled WGS sequence"/>
</dbReference>
<evidence type="ECO:0000256" key="1">
    <source>
        <dbReference type="SAM" id="MobiDB-lite"/>
    </source>
</evidence>
<comment type="caution">
    <text evidence="2">The sequence shown here is derived from an EMBL/GenBank/DDBJ whole genome shotgun (WGS) entry which is preliminary data.</text>
</comment>
<feature type="region of interest" description="Disordered" evidence="1">
    <location>
        <begin position="29"/>
        <end position="60"/>
    </location>
</feature>
<evidence type="ECO:0000313" key="3">
    <source>
        <dbReference type="Proteomes" id="UP000654075"/>
    </source>
</evidence>
<reference evidence="2" key="1">
    <citation type="submission" date="2021-02" db="EMBL/GenBank/DDBJ databases">
        <authorList>
            <person name="Dougan E. K."/>
            <person name="Rhodes N."/>
            <person name="Thang M."/>
            <person name="Chan C."/>
        </authorList>
    </citation>
    <scope>NUCLEOTIDE SEQUENCE</scope>
</reference>
<keyword evidence="3" id="KW-1185">Reference proteome</keyword>
<dbReference type="AlphaFoldDB" id="A0A813GMV8"/>
<feature type="non-terminal residue" evidence="2">
    <location>
        <position position="1"/>
    </location>
</feature>
<organism evidence="2 3">
    <name type="scientific">Polarella glacialis</name>
    <name type="common">Dinoflagellate</name>
    <dbReference type="NCBI Taxonomy" id="89957"/>
    <lineage>
        <taxon>Eukaryota</taxon>
        <taxon>Sar</taxon>
        <taxon>Alveolata</taxon>
        <taxon>Dinophyceae</taxon>
        <taxon>Suessiales</taxon>
        <taxon>Suessiaceae</taxon>
        <taxon>Polarella</taxon>
    </lineage>
</organism>
<sequence length="199" mass="20396">ALGRRPGMPAPGGCSWIFCRESTPATTAATTATTTTATATTATTTTTRRTTTTTRTTATATTRTGKLGASAAPAPAAPNGLAELAARAPKSGPRAASAASASGGVTPPWISGARRWDLQWRSAACSPFEACEALAESPGARLFAGRPHRARGLPVATRRRPLPRGGVVLAAEPHSRRHRGPGPDCCNRGRPRQAYCTAG</sequence>
<proteinExistence type="predicted"/>
<gene>
    <name evidence="2" type="ORF">PGLA1383_LOCUS44341</name>
</gene>
<name>A0A813GMV8_POLGL</name>
<evidence type="ECO:0000313" key="2">
    <source>
        <dbReference type="EMBL" id="CAE8627611.1"/>
    </source>
</evidence>